<proteinExistence type="predicted"/>
<dbReference type="InterPro" id="IPR008391">
    <property type="entry name" value="AXE1_dom"/>
</dbReference>
<feature type="domain" description="Acetyl xylan esterase" evidence="2">
    <location>
        <begin position="17"/>
        <end position="291"/>
    </location>
</feature>
<evidence type="ECO:0000313" key="3">
    <source>
        <dbReference type="EMBL" id="CDN49300.1"/>
    </source>
</evidence>
<reference evidence="4" key="1">
    <citation type="journal article" date="2014" name="BMC Genomics">
        <title>Genome sequencing of two Neorhizobium galegae strains reveals a noeT gene responsible for the unusual acetylation of the nodulation factors.</title>
        <authorList>
            <person name="Osterman J."/>
            <person name="Marsh J."/>
            <person name="Laine P.K."/>
            <person name="Zeng Z."/>
            <person name="Alatalo E."/>
            <person name="Sullivan J.T."/>
            <person name="Young J.P."/>
            <person name="Thomas-Oates J."/>
            <person name="Paulin L."/>
            <person name="Lindstrom K."/>
        </authorList>
    </citation>
    <scope>NUCLEOTIDE SEQUENCE [LARGE SCALE GENOMIC DNA]</scope>
    <source>
        <strain evidence="4">HAMBI 540</strain>
    </source>
</reference>
<name>A0A068SW29_NEOGA</name>
<dbReference type="RefSeq" id="WP_038589601.1">
    <property type="nucleotide sequence ID" value="NZ_HG938353.1"/>
</dbReference>
<dbReference type="PATRIC" id="fig|1028800.3.peg.3180"/>
<evidence type="ECO:0000256" key="1">
    <source>
        <dbReference type="PIRSR" id="PIRSR639069-2"/>
    </source>
</evidence>
<dbReference type="PANTHER" id="PTHR40111:SF1">
    <property type="entry name" value="CEPHALOSPORIN-C DEACETYLASE"/>
    <property type="match status" value="1"/>
</dbReference>
<evidence type="ECO:0000259" key="2">
    <source>
        <dbReference type="Pfam" id="PF05448"/>
    </source>
</evidence>
<dbReference type="EMBL" id="HG938353">
    <property type="protein sequence ID" value="CDN49300.1"/>
    <property type="molecule type" value="Genomic_DNA"/>
</dbReference>
<dbReference type="SUPFAM" id="SSF53474">
    <property type="entry name" value="alpha/beta-Hydrolases"/>
    <property type="match status" value="1"/>
</dbReference>
<evidence type="ECO:0000313" key="4">
    <source>
        <dbReference type="Proteomes" id="UP000028181"/>
    </source>
</evidence>
<dbReference type="GO" id="GO:0005976">
    <property type="term" value="P:polysaccharide metabolic process"/>
    <property type="evidence" value="ECO:0007669"/>
    <property type="project" value="TreeGrafter"/>
</dbReference>
<dbReference type="KEGG" id="ngg:RG540_CH31360"/>
<dbReference type="eggNOG" id="COG3458">
    <property type="taxonomic scope" value="Bacteria"/>
</dbReference>
<feature type="binding site" evidence="1">
    <location>
        <position position="101"/>
    </location>
    <ligand>
        <name>substrate</name>
    </ligand>
</feature>
<dbReference type="InterPro" id="IPR039069">
    <property type="entry name" value="CE7"/>
</dbReference>
<protein>
    <submittedName>
        <fullName evidence="3">Cephalosporin-C deacetylase</fullName>
    </submittedName>
</protein>
<sequence length="321" mass="35293">MTIPTKHPYDFDPTYGMGLKELQAVVPPPAPEGFDGFWKDRYRRAMTVDPEPGLRKSGLDHPKWHVFDIAYMSTGRFPIGGWLLLPRQGEIRRGLVVGHGYGGRDAPDLDIPVEETAVLFPCFRGMSRSTRPPISPDSHWHVLHDIDKPDRYIIGGCVDDLWIAVSMLIALYPWLSGHVGYSGISFGGGIGGLAIPFDNRIDRGHLSLPTFGHQELRLKLKSIGSAASVQAYQAKYGNALKTLRLHDSAVAASRITVPMLTSVALFDPAVAPPCQFAVANAVPKSKFNEIFILDAGHFDYPGSMLQEAALREKAGQFFKVS</sequence>
<dbReference type="InterPro" id="IPR029058">
    <property type="entry name" value="AB_hydrolase_fold"/>
</dbReference>
<accession>A0A068SW29</accession>
<keyword evidence="4" id="KW-1185">Reference proteome</keyword>
<dbReference type="HOGENOM" id="CLU_871183_0_0_5"/>
<dbReference type="Proteomes" id="UP000028181">
    <property type="component" value="Chromosome I"/>
</dbReference>
<dbReference type="GO" id="GO:0052689">
    <property type="term" value="F:carboxylic ester hydrolase activity"/>
    <property type="evidence" value="ECO:0007669"/>
    <property type="project" value="TreeGrafter"/>
</dbReference>
<organism evidence="3 4">
    <name type="scientific">Neorhizobium galegae bv. orientalis str. HAMBI 540</name>
    <dbReference type="NCBI Taxonomy" id="1028800"/>
    <lineage>
        <taxon>Bacteria</taxon>
        <taxon>Pseudomonadati</taxon>
        <taxon>Pseudomonadota</taxon>
        <taxon>Alphaproteobacteria</taxon>
        <taxon>Hyphomicrobiales</taxon>
        <taxon>Rhizobiaceae</taxon>
        <taxon>Rhizobium/Agrobacterium group</taxon>
        <taxon>Neorhizobium</taxon>
    </lineage>
</organism>
<dbReference type="Gene3D" id="3.40.50.1820">
    <property type="entry name" value="alpha/beta hydrolase"/>
    <property type="match status" value="1"/>
</dbReference>
<dbReference type="OrthoDB" id="9770528at2"/>
<dbReference type="GeneID" id="24257455"/>
<dbReference type="Pfam" id="PF05448">
    <property type="entry name" value="AXE1"/>
    <property type="match status" value="1"/>
</dbReference>
<dbReference type="PANTHER" id="PTHR40111">
    <property type="entry name" value="CEPHALOSPORIN-C DEACETYLASE"/>
    <property type="match status" value="1"/>
</dbReference>
<dbReference type="AlphaFoldDB" id="A0A068SW29"/>
<gene>
    <name evidence="3" type="ORF">RG540_CH31360</name>
</gene>